<evidence type="ECO:0000313" key="3">
    <source>
        <dbReference type="Proteomes" id="UP000184330"/>
    </source>
</evidence>
<dbReference type="OrthoDB" id="3045089at2759"/>
<reference evidence="2 3" key="1">
    <citation type="submission" date="2016-03" db="EMBL/GenBank/DDBJ databases">
        <authorList>
            <person name="Ploux O."/>
        </authorList>
    </citation>
    <scope>NUCLEOTIDE SEQUENCE [LARGE SCALE GENOMIC DNA]</scope>
    <source>
        <strain evidence="2 3">UAMH 11012</strain>
    </source>
</reference>
<name>A0A1L7WNZ4_9HELO</name>
<accession>A0A1L7WNZ4</accession>
<dbReference type="STRING" id="576137.A0A1L7WNZ4"/>
<dbReference type="InterPro" id="IPR054464">
    <property type="entry name" value="ULD_fung"/>
</dbReference>
<feature type="domain" description="Ubiquitin-like" evidence="1">
    <location>
        <begin position="184"/>
        <end position="265"/>
    </location>
</feature>
<evidence type="ECO:0000313" key="2">
    <source>
        <dbReference type="EMBL" id="CZR54486.1"/>
    </source>
</evidence>
<protein>
    <recommendedName>
        <fullName evidence="1">Ubiquitin-like domain-containing protein</fullName>
    </recommendedName>
</protein>
<dbReference type="AlphaFoldDB" id="A0A1L7WNZ4"/>
<dbReference type="EMBL" id="FJOG01000005">
    <property type="protein sequence ID" value="CZR54486.1"/>
    <property type="molecule type" value="Genomic_DNA"/>
</dbReference>
<dbReference type="PANTHER" id="PTHR38886">
    <property type="entry name" value="SESA DOMAIN-CONTAINING PROTEIN"/>
    <property type="match status" value="1"/>
</dbReference>
<organism evidence="2 3">
    <name type="scientific">Phialocephala subalpina</name>
    <dbReference type="NCBI Taxonomy" id="576137"/>
    <lineage>
        <taxon>Eukaryota</taxon>
        <taxon>Fungi</taxon>
        <taxon>Dikarya</taxon>
        <taxon>Ascomycota</taxon>
        <taxon>Pezizomycotina</taxon>
        <taxon>Leotiomycetes</taxon>
        <taxon>Helotiales</taxon>
        <taxon>Mollisiaceae</taxon>
        <taxon>Phialocephala</taxon>
        <taxon>Phialocephala fortinii species complex</taxon>
    </lineage>
</organism>
<keyword evidence="3" id="KW-1185">Reference proteome</keyword>
<dbReference type="PANTHER" id="PTHR38886:SF1">
    <property type="entry name" value="NACHT-NTPASE AND P-LOOP NTPASES N-TERMINAL DOMAIN-CONTAINING PROTEIN"/>
    <property type="match status" value="1"/>
</dbReference>
<proteinExistence type="predicted"/>
<dbReference type="Pfam" id="PF22893">
    <property type="entry name" value="ULD_2"/>
    <property type="match status" value="1"/>
</dbReference>
<dbReference type="Proteomes" id="UP000184330">
    <property type="component" value="Unassembled WGS sequence"/>
</dbReference>
<evidence type="ECO:0000259" key="1">
    <source>
        <dbReference type="Pfam" id="PF22893"/>
    </source>
</evidence>
<sequence length="309" mass="35518">MKDLVAALDESRGSAAEYREVRLELRALERALLEVEVLSRSHASTVKLNALYGGKYHRKDEVTRFRAGINAHSSSINMLLATVNVNLAQTNHKDISDRLRESSNRQNALIQKFRDRLEENNALVSARNAITSKFKEALRFESFTQFGAEIKDFMLRIININIATYNTVISIQGVIFGGQRSLTHEPFILEDAIGRISPVHMQFINSWDAFDAVFELRFRKIQGHTKVKHREYTLQEHSTKREISRTRHWEGAFLPGQRIDMRLIFDSKEQSLIGTSCPSCKQVSEDSQDSEIQWQVIKQQLSVWKLTVN</sequence>
<gene>
    <name evidence="2" type="ORF">PAC_04370</name>
</gene>